<dbReference type="OrthoDB" id="912930at2759"/>
<feature type="compositionally biased region" description="Low complexity" evidence="1">
    <location>
        <begin position="1"/>
        <end position="24"/>
    </location>
</feature>
<dbReference type="Pfam" id="PF22936">
    <property type="entry name" value="Pol_BBD"/>
    <property type="match status" value="1"/>
</dbReference>
<feature type="compositionally biased region" description="Polar residues" evidence="1">
    <location>
        <begin position="25"/>
        <end position="35"/>
    </location>
</feature>
<evidence type="ECO:0000313" key="4">
    <source>
        <dbReference type="RefSeq" id="XP_016498968.1"/>
    </source>
</evidence>
<keyword evidence="2" id="KW-0472">Membrane</keyword>
<dbReference type="RefSeq" id="XP_016498968.1">
    <property type="nucleotide sequence ID" value="XM_016643482.1"/>
</dbReference>
<keyword evidence="2" id="KW-1133">Transmembrane helix</keyword>
<evidence type="ECO:0000259" key="3">
    <source>
        <dbReference type="Pfam" id="PF22936"/>
    </source>
</evidence>
<dbReference type="PANTHER" id="PTHR47481">
    <property type="match status" value="1"/>
</dbReference>
<dbReference type="PaxDb" id="4097-A0A1S4CCU4"/>
<dbReference type="AlphaFoldDB" id="A0A1S4CCU4"/>
<dbReference type="KEGG" id="nta:107817626"/>
<feature type="transmembrane region" description="Helical" evidence="2">
    <location>
        <begin position="399"/>
        <end position="421"/>
    </location>
</feature>
<sequence length="424" mass="46943">MASSSSSISTTSSPIKTTSSPIKTDQSSLSPSSNTAISLSNIKNLIPSVLDYTNYMLWRELFLPVFKGHGVYGFIDGSFPCPPSTIITEDGNSILNPAFRVQLDSIVLSWIQATIYQEILQVILRPNHSLTSREAWLEIERLFRDQVSSRTLQLKVQFHNLKKGDLSINDYVHRLKTIADSLNSIAKQHSTPHGRGRNNNGGRNSNGGRGMGLNNPGFYKNFSTPSPNLSPRPRSPSILGPASYSSFPSSHMHATVQCQLCFQYNHSARKCPSLGPNKFISDLQSPPTHSYAMPSDAHWYVDTGASSHMTPNPGNVSSVLPYNGTDRVVVGNGTQLPISYTGHGTIFTPSTLFSLKNILIVPNLSSNLLNVRKFTTDNNCTIEFDPFVFLLRISRPRKFFYGAIAKALFIHYLPCLMVRFIELL</sequence>
<name>A0A1S4CCU4_TOBAC</name>
<dbReference type="PANTHER" id="PTHR47481:SF29">
    <property type="entry name" value="RETROTRANSPOSON GAG DOMAIN-CONTAINING PROTEIN"/>
    <property type="match status" value="1"/>
</dbReference>
<dbReference type="InterPro" id="IPR054722">
    <property type="entry name" value="PolX-like_BBD"/>
</dbReference>
<evidence type="ECO:0000256" key="2">
    <source>
        <dbReference type="SAM" id="Phobius"/>
    </source>
</evidence>
<evidence type="ECO:0000256" key="1">
    <source>
        <dbReference type="SAM" id="MobiDB-lite"/>
    </source>
</evidence>
<gene>
    <name evidence="4" type="primary">LOC107817626</name>
</gene>
<dbReference type="STRING" id="4097.A0A1S4CCU4"/>
<keyword evidence="2" id="KW-0812">Transmembrane</keyword>
<feature type="domain" description="Retrovirus-related Pol polyprotein from transposon TNT 1-94-like beta-barrel" evidence="3">
    <location>
        <begin position="299"/>
        <end position="376"/>
    </location>
</feature>
<reference evidence="4" key="1">
    <citation type="submission" date="2025-08" db="UniProtKB">
        <authorList>
            <consortium name="RefSeq"/>
        </authorList>
    </citation>
    <scope>IDENTIFICATION</scope>
</reference>
<proteinExistence type="predicted"/>
<feature type="region of interest" description="Disordered" evidence="1">
    <location>
        <begin position="187"/>
        <end position="236"/>
    </location>
</feature>
<feature type="region of interest" description="Disordered" evidence="1">
    <location>
        <begin position="1"/>
        <end position="35"/>
    </location>
</feature>
<protein>
    <submittedName>
        <fullName evidence="4">Uncharacterized protein isoform X1</fullName>
    </submittedName>
</protein>
<accession>A0A1S4CCU4</accession>
<organism evidence="4">
    <name type="scientific">Nicotiana tabacum</name>
    <name type="common">Common tobacco</name>
    <dbReference type="NCBI Taxonomy" id="4097"/>
    <lineage>
        <taxon>Eukaryota</taxon>
        <taxon>Viridiplantae</taxon>
        <taxon>Streptophyta</taxon>
        <taxon>Embryophyta</taxon>
        <taxon>Tracheophyta</taxon>
        <taxon>Spermatophyta</taxon>
        <taxon>Magnoliopsida</taxon>
        <taxon>eudicotyledons</taxon>
        <taxon>Gunneridae</taxon>
        <taxon>Pentapetalae</taxon>
        <taxon>asterids</taxon>
        <taxon>lamiids</taxon>
        <taxon>Solanales</taxon>
        <taxon>Solanaceae</taxon>
        <taxon>Nicotianoideae</taxon>
        <taxon>Nicotianeae</taxon>
        <taxon>Nicotiana</taxon>
    </lineage>
</organism>